<feature type="compositionally biased region" description="Basic and acidic residues" evidence="2">
    <location>
        <begin position="129"/>
        <end position="143"/>
    </location>
</feature>
<dbReference type="GeneID" id="63682246"/>
<feature type="coiled-coil region" evidence="1">
    <location>
        <begin position="453"/>
        <end position="480"/>
    </location>
</feature>
<dbReference type="VEuPathDB" id="FungiDB:SPBR_09199"/>
<evidence type="ECO:0000259" key="3">
    <source>
        <dbReference type="PROSITE" id="PS00028"/>
    </source>
</evidence>
<gene>
    <name evidence="4" type="ORF">SPBR_09199</name>
</gene>
<dbReference type="Proteomes" id="UP000031575">
    <property type="component" value="Unassembled WGS sequence"/>
</dbReference>
<comment type="caution">
    <text evidence="4">The sequence shown here is derived from an EMBL/GenBank/DDBJ whole genome shotgun (WGS) entry which is preliminary data.</text>
</comment>
<accession>A0A0C2JBK6</accession>
<dbReference type="HOGENOM" id="CLU_011937_2_1_1"/>
<dbReference type="RefSeq" id="XP_040622262.1">
    <property type="nucleotide sequence ID" value="XM_040767325.1"/>
</dbReference>
<feature type="domain" description="C2H2-type" evidence="3">
    <location>
        <begin position="622"/>
        <end position="642"/>
    </location>
</feature>
<dbReference type="PROSITE" id="PS00028">
    <property type="entry name" value="ZINC_FINGER_C2H2_1"/>
    <property type="match status" value="1"/>
</dbReference>
<dbReference type="InterPro" id="IPR021842">
    <property type="entry name" value="DUF3435"/>
</dbReference>
<name>A0A0C2JBK6_9PEZI</name>
<feature type="compositionally biased region" description="Acidic residues" evidence="2">
    <location>
        <begin position="144"/>
        <end position="154"/>
    </location>
</feature>
<protein>
    <recommendedName>
        <fullName evidence="3">C2H2-type domain-containing protein</fullName>
    </recommendedName>
</protein>
<keyword evidence="1" id="KW-0175">Coiled coil</keyword>
<reference evidence="4 5" key="1">
    <citation type="journal article" date="2014" name="BMC Genomics">
        <title>Comparative genomics of the major fungal agents of human and animal Sporotrichosis: Sporothrix schenckii and Sporothrix brasiliensis.</title>
        <authorList>
            <person name="Teixeira M.M."/>
            <person name="de Almeida L.G."/>
            <person name="Kubitschek-Barreira P."/>
            <person name="Alves F.L."/>
            <person name="Kioshima E.S."/>
            <person name="Abadio A.K."/>
            <person name="Fernandes L."/>
            <person name="Derengowski L.S."/>
            <person name="Ferreira K.S."/>
            <person name="Souza R.C."/>
            <person name="Ruiz J.C."/>
            <person name="de Andrade N.C."/>
            <person name="Paes H.C."/>
            <person name="Nicola A.M."/>
            <person name="Albuquerque P."/>
            <person name="Gerber A.L."/>
            <person name="Martins V.P."/>
            <person name="Peconick L.D."/>
            <person name="Neto A.V."/>
            <person name="Chaucanez C.B."/>
            <person name="Silva P.A."/>
            <person name="Cunha O.L."/>
            <person name="de Oliveira F.F."/>
            <person name="dos Santos T.C."/>
            <person name="Barros A.L."/>
            <person name="Soares M.A."/>
            <person name="de Oliveira L.M."/>
            <person name="Marini M.M."/>
            <person name="Villalobos-Duno H."/>
            <person name="Cunha M.M."/>
            <person name="de Hoog S."/>
            <person name="da Silveira J.F."/>
            <person name="Henrissat B."/>
            <person name="Nino-Vega G.A."/>
            <person name="Cisalpino P.S."/>
            <person name="Mora-Montes H.M."/>
            <person name="Almeida S.R."/>
            <person name="Stajich J.E."/>
            <person name="Lopes-Bezerra L.M."/>
            <person name="Vasconcelos A.T."/>
            <person name="Felipe M.S."/>
        </authorList>
    </citation>
    <scope>NUCLEOTIDE SEQUENCE [LARGE SCALE GENOMIC DNA]</scope>
    <source>
        <strain evidence="4 5">5110</strain>
    </source>
</reference>
<sequence length="705" mass="81443">MKTYVSGLWAIRFKYTNTTVDPRLRKHAKSFVLRSMRKTVALRTEPKVKNHLGPAAFRYLAHFLWVRDYKNAFNIGLDRLDDSAIRLFQTYTGARTHEFVLPRQRKAKVLEYYDELDIYTDSTDSDNGDSDRESDCNSDHDSDLDSDPDSDSEQESEKPARVNGHALLRCKACWVCGRTDDRTVAERKILCWEDIQLWIMRDPNGNGGRDRLTMTVLLRFHKGYVTRHRPTKFLFLEEKLPMICPITHILAKALAENVIQHDGYTQARHFFQTKLSVDAVQIHWKKEFWHEPVFRRSSKTLKGYEKSNNPITNAMYENWTKRLGLAAGLPDKLKTYDLRRGLLGAIDKKCRKTVRNSIARHSGTNDGTFQSYYNNAKITVVTQNAYLGRETDSAYLDVFNHIGLRCDENAPTSVSDELMDGLEPTDEIRHLEKEMAALTLEQHHVHLEPASQKARYDDLKKKLKAARQRFRREIEESTRRQYFEAKNDKELDLQLSGIHRPRELVPKITFTRLDRTYIADLFEDLREDDLSEEDIVRRKIVAINALVAYAWTIEAKETPPQRSGLVHIESGPRHVDAASNPDNRLIREVGNAPLCRAETVLDKSPGVGTGIKKKVRVRPAPCIFCGRQLQRTADMWSHVESHLKKMKDQVPCPFRQCEARGYVSDNKTRFKNHIAKEHGILLRPTTALEKTTNKSSTFEQMKFGK</sequence>
<evidence type="ECO:0000313" key="5">
    <source>
        <dbReference type="Proteomes" id="UP000031575"/>
    </source>
</evidence>
<dbReference type="PANTHER" id="PTHR37535">
    <property type="entry name" value="FLUG DOMAIN PROTEIN"/>
    <property type="match status" value="1"/>
</dbReference>
<dbReference type="Pfam" id="PF11917">
    <property type="entry name" value="DUF3435"/>
    <property type="match status" value="1"/>
</dbReference>
<dbReference type="InterPro" id="IPR013087">
    <property type="entry name" value="Znf_C2H2_type"/>
</dbReference>
<evidence type="ECO:0000313" key="4">
    <source>
        <dbReference type="EMBL" id="KIH94252.1"/>
    </source>
</evidence>
<dbReference type="AlphaFoldDB" id="A0A0C2JBK6"/>
<feature type="region of interest" description="Disordered" evidence="2">
    <location>
        <begin position="121"/>
        <end position="160"/>
    </location>
</feature>
<dbReference type="PANTHER" id="PTHR37535:SF4">
    <property type="entry name" value="FLUG DOMAIN-CONTAINING PROTEIN"/>
    <property type="match status" value="1"/>
</dbReference>
<keyword evidence="5" id="KW-1185">Reference proteome</keyword>
<dbReference type="SMART" id="SM00355">
    <property type="entry name" value="ZnF_C2H2"/>
    <property type="match status" value="2"/>
</dbReference>
<organism evidence="4 5">
    <name type="scientific">Sporothrix brasiliensis 5110</name>
    <dbReference type="NCBI Taxonomy" id="1398154"/>
    <lineage>
        <taxon>Eukaryota</taxon>
        <taxon>Fungi</taxon>
        <taxon>Dikarya</taxon>
        <taxon>Ascomycota</taxon>
        <taxon>Pezizomycotina</taxon>
        <taxon>Sordariomycetes</taxon>
        <taxon>Sordariomycetidae</taxon>
        <taxon>Ophiostomatales</taxon>
        <taxon>Ophiostomataceae</taxon>
        <taxon>Sporothrix</taxon>
    </lineage>
</organism>
<evidence type="ECO:0000256" key="1">
    <source>
        <dbReference type="SAM" id="Coils"/>
    </source>
</evidence>
<proteinExistence type="predicted"/>
<evidence type="ECO:0000256" key="2">
    <source>
        <dbReference type="SAM" id="MobiDB-lite"/>
    </source>
</evidence>
<dbReference type="OrthoDB" id="4940137at2759"/>
<dbReference type="EMBL" id="AWTV01000004">
    <property type="protein sequence ID" value="KIH94252.1"/>
    <property type="molecule type" value="Genomic_DNA"/>
</dbReference>